<dbReference type="EMBL" id="CP090958">
    <property type="protein sequence ID" value="WGW11957.1"/>
    <property type="molecule type" value="Genomic_DNA"/>
</dbReference>
<dbReference type="RefSeq" id="WP_349638753.1">
    <property type="nucleotide sequence ID" value="NZ_CP090958.1"/>
</dbReference>
<dbReference type="InterPro" id="IPR029058">
    <property type="entry name" value="AB_hydrolase_fold"/>
</dbReference>
<evidence type="ECO:0000313" key="1">
    <source>
        <dbReference type="EMBL" id="WGW11957.1"/>
    </source>
</evidence>
<sequence length="508" mass="53116">MDGVDVRGGSTSVKAAIHDMEAYGAELRRVGLELADLGVRASSDVLNPSLLLSQTLSPFTFLSVEADVIKAAAGIGRLAGELVLLGTALGGAAHAYQLADIAVDESLRRIKTYVAYGFGVATRNAAIAVGAAGLGAAASPTGLAAIGLAVLAYRHGGREALARWLSEHPDVKEDIAEAIADNSDVVAAIVGGLPGYLNGLAGLPSPDTPWINEEPPWPDDSSSVAALIAALAHSGAGMLGETEVSVARTSSQVPEPARGPGSLSELYERVLEQSGPKPGQVRIEKIVQADGSSAWIVEIPATQDWSPTPGEYPTDLTTNVNGVAGNSSAMMRVVQEAIARTPGLRPGDPILLAGFSQGGITAAGLAANADFRAKYNVQAVFTVGAPVATMKIPPTIKVLSIEHANDIIPDLEGSDNPDGPNWTTVSRDFSPESMQRSEMFKALSPEEQRKLLDDPFFAHRSGSYADTVREIERIRDPAVLAWLAANRQFFSGGPSSSTDFVGRRVQAR</sequence>
<name>A0ABY8QSG4_9MICO</name>
<keyword evidence="2" id="KW-1185">Reference proteome</keyword>
<dbReference type="Gene3D" id="3.40.50.1820">
    <property type="entry name" value="alpha/beta hydrolase"/>
    <property type="match status" value="1"/>
</dbReference>
<dbReference type="SUPFAM" id="SSF53474">
    <property type="entry name" value="alpha/beta-Hydrolases"/>
    <property type="match status" value="1"/>
</dbReference>
<reference evidence="1 2" key="1">
    <citation type="submission" date="2023-05" db="EMBL/GenBank/DDBJ databases">
        <title>Lithophilousrod everest ZFBP1038 complete genpme.</title>
        <authorList>
            <person name="Tian M."/>
        </authorList>
    </citation>
    <scope>NUCLEOTIDE SEQUENCE [LARGE SCALE GENOMIC DNA]</scope>
    <source>
        <strain evidence="1 2">ZFBP1038</strain>
    </source>
</reference>
<gene>
    <name evidence="1" type="ORF">LWF01_18020</name>
</gene>
<dbReference type="Proteomes" id="UP001209083">
    <property type="component" value="Chromosome"/>
</dbReference>
<proteinExistence type="predicted"/>
<protein>
    <submittedName>
        <fullName evidence="1">Uncharacterized protein</fullName>
    </submittedName>
</protein>
<evidence type="ECO:0000313" key="2">
    <source>
        <dbReference type="Proteomes" id="UP001209083"/>
    </source>
</evidence>
<accession>A0ABY8QSG4</accession>
<organism evidence="1 2">
    <name type="scientific">Saxibacter everestensis</name>
    <dbReference type="NCBI Taxonomy" id="2909229"/>
    <lineage>
        <taxon>Bacteria</taxon>
        <taxon>Bacillati</taxon>
        <taxon>Actinomycetota</taxon>
        <taxon>Actinomycetes</taxon>
        <taxon>Micrococcales</taxon>
        <taxon>Brevibacteriaceae</taxon>
        <taxon>Saxibacter</taxon>
    </lineage>
</organism>